<dbReference type="SUPFAM" id="SSF53474">
    <property type="entry name" value="alpha/beta-Hydrolases"/>
    <property type="match status" value="1"/>
</dbReference>
<feature type="region of interest" description="Disordered" evidence="7">
    <location>
        <begin position="548"/>
        <end position="572"/>
    </location>
</feature>
<dbReference type="VEuPathDB" id="FungiDB:An16g06790"/>
<dbReference type="EMBL" id="BCMY01000009">
    <property type="protein sequence ID" value="GAQ43394.1"/>
    <property type="molecule type" value="Genomic_DNA"/>
</dbReference>
<evidence type="ECO:0000256" key="6">
    <source>
        <dbReference type="ARBA" id="ARBA00023242"/>
    </source>
</evidence>
<keyword evidence="2" id="KW-0479">Metal-binding</keyword>
<dbReference type="VEuPathDB" id="FungiDB:M747DRAFT_277950"/>
<dbReference type="GO" id="GO:0003677">
    <property type="term" value="F:DNA binding"/>
    <property type="evidence" value="ECO:0007669"/>
    <property type="project" value="UniProtKB-KW"/>
</dbReference>
<evidence type="ECO:0000256" key="7">
    <source>
        <dbReference type="SAM" id="MobiDB-lite"/>
    </source>
</evidence>
<dbReference type="InterPro" id="IPR050613">
    <property type="entry name" value="Sec_Metabolite_Reg"/>
</dbReference>
<evidence type="ECO:0000256" key="2">
    <source>
        <dbReference type="ARBA" id="ARBA00022723"/>
    </source>
</evidence>
<dbReference type="VEuPathDB" id="FungiDB:ASPNIDRAFT2_1108922"/>
<dbReference type="PaxDb" id="5061-CADANGAP00012898"/>
<dbReference type="InterPro" id="IPR036864">
    <property type="entry name" value="Zn2-C6_fun-type_DNA-bd_sf"/>
</dbReference>
<dbReference type="Pfam" id="PF04082">
    <property type="entry name" value="Fungal_trans"/>
    <property type="match status" value="1"/>
</dbReference>
<keyword evidence="8" id="KW-0732">Signal</keyword>
<dbReference type="GO" id="GO:0006351">
    <property type="term" value="P:DNA-templated transcription"/>
    <property type="evidence" value="ECO:0007669"/>
    <property type="project" value="InterPro"/>
</dbReference>
<name>A0A100ILF5_ASPNG</name>
<feature type="domain" description="Zn(2)-C6 fungal-type" evidence="9">
    <location>
        <begin position="471"/>
        <end position="500"/>
    </location>
</feature>
<keyword evidence="3" id="KW-0805">Transcription regulation</keyword>
<dbReference type="GO" id="GO:0000981">
    <property type="term" value="F:DNA-binding transcription factor activity, RNA polymerase II-specific"/>
    <property type="evidence" value="ECO:0007669"/>
    <property type="project" value="InterPro"/>
</dbReference>
<dbReference type="VEuPathDB" id="FungiDB:ATCC64974_67950"/>
<dbReference type="Gene3D" id="4.10.240.10">
    <property type="entry name" value="Zn(2)-C6 fungal-type DNA-binding domain"/>
    <property type="match status" value="1"/>
</dbReference>
<dbReference type="VEuPathDB" id="FungiDB:An16g06780"/>
<dbReference type="AlphaFoldDB" id="A0A100ILF5"/>
<protein>
    <submittedName>
        <fullName evidence="10">Unnamed protein product</fullName>
    </submittedName>
</protein>
<dbReference type="CDD" id="cd00067">
    <property type="entry name" value="GAL4"/>
    <property type="match status" value="1"/>
</dbReference>
<dbReference type="OrthoDB" id="424974at2759"/>
<dbReference type="InterPro" id="IPR001138">
    <property type="entry name" value="Zn2Cys6_DnaBD"/>
</dbReference>
<dbReference type="PROSITE" id="PS00463">
    <property type="entry name" value="ZN2_CY6_FUNGAL_1"/>
    <property type="match status" value="1"/>
</dbReference>
<dbReference type="Pfam" id="PF00172">
    <property type="entry name" value="Zn_clus"/>
    <property type="match status" value="1"/>
</dbReference>
<evidence type="ECO:0000256" key="1">
    <source>
        <dbReference type="ARBA" id="ARBA00004123"/>
    </source>
</evidence>
<comment type="subcellular location">
    <subcellularLocation>
        <location evidence="1">Nucleus</location>
    </subcellularLocation>
</comment>
<dbReference type="InterPro" id="IPR029058">
    <property type="entry name" value="AB_hydrolase_fold"/>
</dbReference>
<feature type="chain" id="PRO_5007087518" evidence="8">
    <location>
        <begin position="25"/>
        <end position="1113"/>
    </location>
</feature>
<dbReference type="PANTHER" id="PTHR31001">
    <property type="entry name" value="UNCHARACTERIZED TRANSCRIPTIONAL REGULATORY PROTEIN"/>
    <property type="match status" value="1"/>
</dbReference>
<dbReference type="VEuPathDB" id="FungiDB:ASPNIDRAFT2_193675"/>
<evidence type="ECO:0000256" key="8">
    <source>
        <dbReference type="SAM" id="SignalP"/>
    </source>
</evidence>
<dbReference type="SUPFAM" id="SSF57701">
    <property type="entry name" value="Zn2/Cys6 DNA-binding domain"/>
    <property type="match status" value="1"/>
</dbReference>
<dbReference type="GO" id="GO:0008270">
    <property type="term" value="F:zinc ion binding"/>
    <property type="evidence" value="ECO:0007669"/>
    <property type="project" value="InterPro"/>
</dbReference>
<evidence type="ECO:0000313" key="11">
    <source>
        <dbReference type="Proteomes" id="UP000068243"/>
    </source>
</evidence>
<dbReference type="SMART" id="SM00066">
    <property type="entry name" value="GAL4"/>
    <property type="match status" value="1"/>
</dbReference>
<keyword evidence="5" id="KW-0804">Transcription</keyword>
<sequence>MILSYPSAVTTLAGLALLAQLASASQIPLPILKDFDDTGVLGGLYRPNTTSPRSRIGIYIMHTEQDYTSFVGCTELQERGFTVFFANNEASKSGYMSDINFEDMMLQANTGLAWLRNQTDIDKVVILGHSGDGAMTAHYQNVAENGVSACNGPEKIYPCSNALAGLEPADGLMLLDANYGISTMGLLSLNPAIEDETKASKLNQSLNIYNPDKGFSNGTQSNFTSEFKKRFTKGIVARNNRVLEHAQHRLKEIEKGNGMFGDDEPLTIPAALYLATNNLFISQDVRTLHHTTYPWVLLEKNGTTEQIIQSVRVPSGWVDVSNSWEQAALKTTVRRYLSTLAIRANENFNILADNFEGIEYDSTQMAPAASIKGVSVPLLTVGMTGHYEYLNAEKIHLNAVKSNDTSIAFVQGAQHGIYPCTECESYPGEFGDTVKTCFNYVAGWLSERGRFLAQKTSVAMESARRYNVERSCLRCHQRKVRCDKSSPCGACIRANVLCQYPGPNRVKRRPPKVHNSDVIARLESLERSIAALAGNRSLSHLQHEVTDGRTVSAPGAGSPSSNEPSPTGTAAAAELSHDGLLVEDGRYINEQLLSRVLEDEKELQSAIGTPKSDTSSSRRPLTLRAEGLLVSRSVEDGHLYALHPCQWQSTQLWQTFLNRIDPIIKILHVPSTQPRVFAAINQPAAAPADLHALLFAIFFAATTSVLAEDPAHEQRQSEVKRYQQGLELALYQSNFLDAPTLTSLQAMSIYQMCLRYYNSGRSGWTMRGLVIRAAQSIGLHRDGRHFKLTPLECELRRRLWWHICTADSRAVEDHGVGVNSGEEVYDTAFPANIDDQDLSATATVPPDSKDCWTEMTASLITTIVNEKRLELHRTLTTKVTGKDPAEIVREAKEHVYNTYTKHGDPNIPIQRHGMLLGEVLVLKMEMYLNQKALQTNSTSIPVAERRELQTKTLDISCQALERTNEMSTDALLRGYRWLSSTFMPYFLLTYILWHLCVYPLGVHVERAWQAVNLVFDLTEKDPLWPNPGPKWAIITRLRDKALYIRQMQVAVEQAAGSVDETQPTGTSQADAPMVESFFDFVNWDIGVLGFPDWTGLMQSVDITGFEHSMDTQI</sequence>
<keyword evidence="6" id="KW-0539">Nucleus</keyword>
<dbReference type="PANTHER" id="PTHR31001:SF57">
    <property type="entry name" value="ZN(II)2CYS6 TRANSCRIPTION FACTOR (EUROFUNG)"/>
    <property type="match status" value="1"/>
</dbReference>
<feature type="compositionally biased region" description="Polar residues" evidence="7">
    <location>
        <begin position="558"/>
        <end position="568"/>
    </location>
</feature>
<dbReference type="OMA" id="VSNSWEQ"/>
<accession>A0A100ILF5</accession>
<feature type="signal peptide" evidence="8">
    <location>
        <begin position="1"/>
        <end position="24"/>
    </location>
</feature>
<dbReference type="InterPro" id="IPR007219">
    <property type="entry name" value="XnlR_reg_dom"/>
</dbReference>
<dbReference type="GO" id="GO:0005634">
    <property type="term" value="C:nucleus"/>
    <property type="evidence" value="ECO:0007669"/>
    <property type="project" value="UniProtKB-SubCell"/>
</dbReference>
<dbReference type="PROSITE" id="PS50048">
    <property type="entry name" value="ZN2_CY6_FUNGAL_2"/>
    <property type="match status" value="1"/>
</dbReference>
<dbReference type="GO" id="GO:0009893">
    <property type="term" value="P:positive regulation of metabolic process"/>
    <property type="evidence" value="ECO:0007669"/>
    <property type="project" value="UniProtKB-ARBA"/>
</dbReference>
<evidence type="ECO:0000259" key="9">
    <source>
        <dbReference type="PROSITE" id="PS50048"/>
    </source>
</evidence>
<reference evidence="11" key="1">
    <citation type="journal article" date="2016" name="Genome Announc.">
        <title>Draft genome sequence of Aspergillus niger strain An76.</title>
        <authorList>
            <person name="Gong W."/>
            <person name="Cheng Z."/>
            <person name="Zhang H."/>
            <person name="Liu L."/>
            <person name="Gao P."/>
            <person name="Wang L."/>
        </authorList>
    </citation>
    <scope>NUCLEOTIDE SEQUENCE [LARGE SCALE GENOMIC DNA]</scope>
    <source>
        <strain evidence="11">An76</strain>
    </source>
</reference>
<evidence type="ECO:0000313" key="10">
    <source>
        <dbReference type="EMBL" id="GAQ43394.1"/>
    </source>
</evidence>
<evidence type="ECO:0000256" key="3">
    <source>
        <dbReference type="ARBA" id="ARBA00023015"/>
    </source>
</evidence>
<evidence type="ECO:0000256" key="5">
    <source>
        <dbReference type="ARBA" id="ARBA00023163"/>
    </source>
</evidence>
<dbReference type="CDD" id="cd12148">
    <property type="entry name" value="fungal_TF_MHR"/>
    <property type="match status" value="1"/>
</dbReference>
<dbReference type="Proteomes" id="UP000068243">
    <property type="component" value="Unassembled WGS sequence"/>
</dbReference>
<evidence type="ECO:0000256" key="4">
    <source>
        <dbReference type="ARBA" id="ARBA00023125"/>
    </source>
</evidence>
<keyword evidence="4" id="KW-0238">DNA-binding</keyword>
<comment type="caution">
    <text evidence="10">The sequence shown here is derived from an EMBL/GenBank/DDBJ whole genome shotgun (WGS) entry which is preliminary data.</text>
</comment>
<dbReference type="Gene3D" id="3.40.50.1820">
    <property type="entry name" value="alpha/beta hydrolase"/>
    <property type="match status" value="1"/>
</dbReference>
<dbReference type="VEuPathDB" id="FungiDB:M747DRAFT_294796"/>
<organism evidence="10 11">
    <name type="scientific">Aspergillus niger</name>
    <dbReference type="NCBI Taxonomy" id="5061"/>
    <lineage>
        <taxon>Eukaryota</taxon>
        <taxon>Fungi</taxon>
        <taxon>Dikarya</taxon>
        <taxon>Ascomycota</taxon>
        <taxon>Pezizomycotina</taxon>
        <taxon>Eurotiomycetes</taxon>
        <taxon>Eurotiomycetidae</taxon>
        <taxon>Eurotiales</taxon>
        <taxon>Aspergillaceae</taxon>
        <taxon>Aspergillus</taxon>
        <taxon>Aspergillus subgen. Circumdati</taxon>
    </lineage>
</organism>
<dbReference type="SMART" id="SM00906">
    <property type="entry name" value="Fungal_trans"/>
    <property type="match status" value="1"/>
</dbReference>
<proteinExistence type="predicted"/>
<dbReference type="VEuPathDB" id="FungiDB:ATCC64974_67940"/>
<gene>
    <name evidence="10" type="ORF">ABL_06055</name>
</gene>